<dbReference type="Pfam" id="PF04078">
    <property type="entry name" value="Rcd1"/>
    <property type="match status" value="1"/>
</dbReference>
<reference evidence="4" key="3">
    <citation type="submission" date="2015-04" db="UniProtKB">
        <authorList>
            <consortium name="EnsemblPlants"/>
        </authorList>
    </citation>
    <scope>IDENTIFICATION</scope>
    <source>
        <strain evidence="4">cv. Jemalong A17</strain>
    </source>
</reference>
<dbReference type="GO" id="GO:0030015">
    <property type="term" value="C:CCR4-NOT core complex"/>
    <property type="evidence" value="ECO:0000318"/>
    <property type="project" value="GO_Central"/>
</dbReference>
<dbReference type="OrthoDB" id="1183224at2759"/>
<dbReference type="Gramene" id="rna3209">
    <property type="protein sequence ID" value="RHN79419.1"/>
    <property type="gene ID" value="gene3209"/>
</dbReference>
<dbReference type="EnsemblPlants" id="AES60572">
    <property type="protein sequence ID" value="AES60572"/>
    <property type="gene ID" value="MTR_1g056470"/>
</dbReference>
<evidence type="ECO:0000313" key="5">
    <source>
        <dbReference type="Proteomes" id="UP000002051"/>
    </source>
</evidence>
<dbReference type="STRING" id="3880.G7I8I6"/>
<dbReference type="EMBL" id="CM001217">
    <property type="protein sequence ID" value="AES60572.1"/>
    <property type="molecule type" value="Genomic_DNA"/>
</dbReference>
<evidence type="ECO:0000313" key="4">
    <source>
        <dbReference type="EnsemblPlants" id="AES60572"/>
    </source>
</evidence>
<gene>
    <name evidence="2" type="ordered locus">MTR_1g056470</name>
    <name evidence="3" type="ORF">MtrunA17_Chr1g0177151</name>
</gene>
<sequence length="265" mass="29334">MENFPPQSPSLKNNEFLHVASVSNTIGNKMLYAECLVIELSNPDLRENALHLLSKMTDLFRDLAPLLWNSIGTIAIFLQEIITIYPALSPENLTPSQSTRICNTLALLQCVASHPDTKLSFMKANIPIYLYPFLNTSNKLAPFEDLRLASLGVIAAMVKVKTKEAIGFLLATEVMPLCLRNMEIGKELSKTVATFIVEKILSDDDGLAYICGTPDRFFAVGRALDRMLASVDNQPSPRLLKLMIPCYTSLTKNVGFFKPNPTPPS</sequence>
<proteinExistence type="inferred from homology"/>
<dbReference type="OMA" id="EKVYTWI"/>
<keyword evidence="5" id="KW-1185">Reference proteome</keyword>
<dbReference type="SUPFAM" id="SSF48371">
    <property type="entry name" value="ARM repeat"/>
    <property type="match status" value="1"/>
</dbReference>
<evidence type="ECO:0000313" key="3">
    <source>
        <dbReference type="EMBL" id="RHN79419.1"/>
    </source>
</evidence>
<reference evidence="2 5" key="2">
    <citation type="journal article" date="2014" name="BMC Genomics">
        <title>An improved genome release (version Mt4.0) for the model legume Medicago truncatula.</title>
        <authorList>
            <person name="Tang H."/>
            <person name="Krishnakumar V."/>
            <person name="Bidwell S."/>
            <person name="Rosen B."/>
            <person name="Chan A."/>
            <person name="Zhou S."/>
            <person name="Gentzbittel L."/>
            <person name="Childs K.L."/>
            <person name="Yandell M."/>
            <person name="Gundlach H."/>
            <person name="Mayer K.F."/>
            <person name="Schwartz D.C."/>
            <person name="Town C.D."/>
        </authorList>
    </citation>
    <scope>GENOME REANNOTATION</scope>
    <source>
        <strain evidence="4 5">cv. Jemalong A17</strain>
    </source>
</reference>
<reference evidence="6" key="4">
    <citation type="journal article" date="2018" name="Nat. Plants">
        <title>Whole-genome landscape of Medicago truncatula symbiotic genes.</title>
        <authorList>
            <person name="Pecrix Y."/>
            <person name="Staton S.E."/>
            <person name="Sallet E."/>
            <person name="Lelandais-Briere C."/>
            <person name="Moreau S."/>
            <person name="Carrere S."/>
            <person name="Blein T."/>
            <person name="Jardinaud M.F."/>
            <person name="Latrasse D."/>
            <person name="Zouine M."/>
            <person name="Zahm M."/>
            <person name="Kreplak J."/>
            <person name="Mayjonade B."/>
            <person name="Satge C."/>
            <person name="Perez M."/>
            <person name="Cauet S."/>
            <person name="Marande W."/>
            <person name="Chantry-Darmon C."/>
            <person name="Lopez-Roques C."/>
            <person name="Bouchez O."/>
            <person name="Berard A."/>
            <person name="Debelle F."/>
            <person name="Munos S."/>
            <person name="Bendahmane A."/>
            <person name="Berges H."/>
            <person name="Niebel A."/>
            <person name="Buitink J."/>
            <person name="Frugier F."/>
            <person name="Benhamed M."/>
            <person name="Crespi M."/>
            <person name="Gouzy J."/>
            <person name="Gamas P."/>
        </authorList>
    </citation>
    <scope>NUCLEOTIDE SEQUENCE [LARGE SCALE GENOMIC DNA]</scope>
    <source>
        <strain evidence="6">cv. Jemalong A17</strain>
    </source>
</reference>
<dbReference type="eggNOG" id="KOG3036">
    <property type="taxonomic scope" value="Eukaryota"/>
</dbReference>
<evidence type="ECO:0000256" key="1">
    <source>
        <dbReference type="ARBA" id="ARBA00006385"/>
    </source>
</evidence>
<dbReference type="PaxDb" id="3880-AES60572"/>
<dbReference type="Proteomes" id="UP000265566">
    <property type="component" value="Chromosome 1"/>
</dbReference>
<dbReference type="Gene3D" id="1.25.10.10">
    <property type="entry name" value="Leucine-rich Repeat Variant"/>
    <property type="match status" value="1"/>
</dbReference>
<accession>G7I8I6</accession>
<protein>
    <submittedName>
        <fullName evidence="2">Cell differentiation RCD1-like protein</fullName>
    </submittedName>
    <submittedName>
        <fullName evidence="3">Putative transcription regulator Rcd1-like family</fullName>
    </submittedName>
</protein>
<evidence type="ECO:0000313" key="6">
    <source>
        <dbReference type="Proteomes" id="UP000265566"/>
    </source>
</evidence>
<comment type="similarity">
    <text evidence="1">Belongs to the CNOT9 family.</text>
</comment>
<reference evidence="2 5" key="1">
    <citation type="journal article" date="2011" name="Nature">
        <title>The Medicago genome provides insight into the evolution of rhizobial symbioses.</title>
        <authorList>
            <person name="Young N.D."/>
            <person name="Debelle F."/>
            <person name="Oldroyd G.E."/>
            <person name="Geurts R."/>
            <person name="Cannon S.B."/>
            <person name="Udvardi M.K."/>
            <person name="Benedito V.A."/>
            <person name="Mayer K.F."/>
            <person name="Gouzy J."/>
            <person name="Schoof H."/>
            <person name="Van de Peer Y."/>
            <person name="Proost S."/>
            <person name="Cook D.R."/>
            <person name="Meyers B.C."/>
            <person name="Spannagl M."/>
            <person name="Cheung F."/>
            <person name="De Mita S."/>
            <person name="Krishnakumar V."/>
            <person name="Gundlach H."/>
            <person name="Zhou S."/>
            <person name="Mudge J."/>
            <person name="Bharti A.K."/>
            <person name="Murray J.D."/>
            <person name="Naoumkina M.A."/>
            <person name="Rosen B."/>
            <person name="Silverstein K.A."/>
            <person name="Tang H."/>
            <person name="Rombauts S."/>
            <person name="Zhao P.X."/>
            <person name="Zhou P."/>
            <person name="Barbe V."/>
            <person name="Bardou P."/>
            <person name="Bechner M."/>
            <person name="Bellec A."/>
            <person name="Berger A."/>
            <person name="Berges H."/>
            <person name="Bidwell S."/>
            <person name="Bisseling T."/>
            <person name="Choisne N."/>
            <person name="Couloux A."/>
            <person name="Denny R."/>
            <person name="Deshpande S."/>
            <person name="Dai X."/>
            <person name="Doyle J.J."/>
            <person name="Dudez A.M."/>
            <person name="Farmer A.D."/>
            <person name="Fouteau S."/>
            <person name="Franken C."/>
            <person name="Gibelin C."/>
            <person name="Gish J."/>
            <person name="Goldstein S."/>
            <person name="Gonzalez A.J."/>
            <person name="Green P.J."/>
            <person name="Hallab A."/>
            <person name="Hartog M."/>
            <person name="Hua A."/>
            <person name="Humphray S.J."/>
            <person name="Jeong D.H."/>
            <person name="Jing Y."/>
            <person name="Jocker A."/>
            <person name="Kenton S.M."/>
            <person name="Kim D.J."/>
            <person name="Klee K."/>
            <person name="Lai H."/>
            <person name="Lang C."/>
            <person name="Lin S."/>
            <person name="Macmil S.L."/>
            <person name="Magdelenat G."/>
            <person name="Matthews L."/>
            <person name="McCorrison J."/>
            <person name="Monaghan E.L."/>
            <person name="Mun J.H."/>
            <person name="Najar F.Z."/>
            <person name="Nicholson C."/>
            <person name="Noirot C."/>
            <person name="O'Bleness M."/>
            <person name="Paule C.R."/>
            <person name="Poulain J."/>
            <person name="Prion F."/>
            <person name="Qin B."/>
            <person name="Qu C."/>
            <person name="Retzel E.F."/>
            <person name="Riddle C."/>
            <person name="Sallet E."/>
            <person name="Samain S."/>
            <person name="Samson N."/>
            <person name="Sanders I."/>
            <person name="Saurat O."/>
            <person name="Scarpelli C."/>
            <person name="Schiex T."/>
            <person name="Segurens B."/>
            <person name="Severin A.J."/>
            <person name="Sherrier D.J."/>
            <person name="Shi R."/>
            <person name="Sims S."/>
            <person name="Singer S.R."/>
            <person name="Sinharoy S."/>
            <person name="Sterck L."/>
            <person name="Viollet A."/>
            <person name="Wang B.B."/>
            <person name="Wang K."/>
            <person name="Wang M."/>
            <person name="Wang X."/>
            <person name="Warfsmann J."/>
            <person name="Weissenbach J."/>
            <person name="White D.D."/>
            <person name="White J.D."/>
            <person name="Wiley G.B."/>
            <person name="Wincker P."/>
            <person name="Xing Y."/>
            <person name="Yang L."/>
            <person name="Yao Z."/>
            <person name="Ying F."/>
            <person name="Zhai J."/>
            <person name="Zhou L."/>
            <person name="Zuber A."/>
            <person name="Denarie J."/>
            <person name="Dixon R.A."/>
            <person name="May G.D."/>
            <person name="Schwartz D.C."/>
            <person name="Rogers J."/>
            <person name="Quetier F."/>
            <person name="Town C.D."/>
            <person name="Roe B.A."/>
        </authorList>
    </citation>
    <scope>NUCLEOTIDE SEQUENCE [LARGE SCALE GENOMIC DNA]</scope>
    <source>
        <strain evidence="2">A17</strain>
        <strain evidence="4 5">cv. Jemalong A17</strain>
    </source>
</reference>
<evidence type="ECO:0000313" key="2">
    <source>
        <dbReference type="EMBL" id="AES60572.1"/>
    </source>
</evidence>
<reference evidence="3" key="5">
    <citation type="journal article" date="2018" name="Nat. Plants">
        <title>Whole-genome landscape of Medicago truncatula symbiotic genes.</title>
        <authorList>
            <person name="Pecrix Y."/>
            <person name="Gamas P."/>
            <person name="Carrere S."/>
        </authorList>
    </citation>
    <scope>NUCLEOTIDE SEQUENCE</scope>
    <source>
        <tissue evidence="3">Leaves</tissue>
    </source>
</reference>
<dbReference type="HOGENOM" id="CLU_039962_2_1_1"/>
<dbReference type="EMBL" id="PSQE01000001">
    <property type="protein sequence ID" value="RHN79419.1"/>
    <property type="molecule type" value="Genomic_DNA"/>
</dbReference>
<dbReference type="Proteomes" id="UP000002051">
    <property type="component" value="Unassembled WGS sequence"/>
</dbReference>
<dbReference type="GO" id="GO:0017148">
    <property type="term" value="P:negative regulation of translation"/>
    <property type="evidence" value="ECO:0000318"/>
    <property type="project" value="GO_Central"/>
</dbReference>
<dbReference type="PANTHER" id="PTHR12262">
    <property type="entry name" value="CCR4-NOT TRANSCRIPTION COMPLEX SUBUNIT 9"/>
    <property type="match status" value="1"/>
</dbReference>
<organism evidence="2 5">
    <name type="scientific">Medicago truncatula</name>
    <name type="common">Barrel medic</name>
    <name type="synonym">Medicago tribuloides</name>
    <dbReference type="NCBI Taxonomy" id="3880"/>
    <lineage>
        <taxon>Eukaryota</taxon>
        <taxon>Viridiplantae</taxon>
        <taxon>Streptophyta</taxon>
        <taxon>Embryophyta</taxon>
        <taxon>Tracheophyta</taxon>
        <taxon>Spermatophyta</taxon>
        <taxon>Magnoliopsida</taxon>
        <taxon>eudicotyledons</taxon>
        <taxon>Gunneridae</taxon>
        <taxon>Pentapetalae</taxon>
        <taxon>rosids</taxon>
        <taxon>fabids</taxon>
        <taxon>Fabales</taxon>
        <taxon>Fabaceae</taxon>
        <taxon>Papilionoideae</taxon>
        <taxon>50 kb inversion clade</taxon>
        <taxon>NPAAA clade</taxon>
        <taxon>Hologalegina</taxon>
        <taxon>IRL clade</taxon>
        <taxon>Trifolieae</taxon>
        <taxon>Medicago</taxon>
    </lineage>
</organism>
<dbReference type="InterPro" id="IPR016024">
    <property type="entry name" value="ARM-type_fold"/>
</dbReference>
<dbReference type="InterPro" id="IPR007216">
    <property type="entry name" value="CNOT9"/>
</dbReference>
<dbReference type="InterPro" id="IPR011989">
    <property type="entry name" value="ARM-like"/>
</dbReference>
<dbReference type="GO" id="GO:0000932">
    <property type="term" value="C:P-body"/>
    <property type="evidence" value="ECO:0000318"/>
    <property type="project" value="GO_Central"/>
</dbReference>
<name>G7I8I6_MEDTR</name>
<dbReference type="GO" id="GO:0006402">
    <property type="term" value="P:mRNA catabolic process"/>
    <property type="evidence" value="ECO:0007669"/>
    <property type="project" value="InterPro"/>
</dbReference>
<dbReference type="AlphaFoldDB" id="G7I8I6"/>